<reference evidence="2 3" key="1">
    <citation type="journal article" date="2008" name="Proc. Natl. Acad. Sci. U.S.A.">
        <title>The genome of Cyanothece 51142, a unicellular diazotrophic cyanobacterium important in the marine nitrogen cycle.</title>
        <authorList>
            <person name="Welsh E.A."/>
            <person name="Liberton M."/>
            <person name="Stoeckel J."/>
            <person name="Loh T."/>
            <person name="Elvitigala T."/>
            <person name="Wang C."/>
            <person name="Wollam A."/>
            <person name="Fulton R.S."/>
            <person name="Clifton S.W."/>
            <person name="Jacobs J.M."/>
            <person name="Aurora R."/>
            <person name="Ghosh B.K."/>
            <person name="Sherman L.A."/>
            <person name="Smith R.D."/>
            <person name="Wilson R.K."/>
            <person name="Pakrasi H.B."/>
        </authorList>
    </citation>
    <scope>NUCLEOTIDE SEQUENCE [LARGE SCALE GENOMIC DNA]</scope>
    <source>
        <strain evidence="3">ATCC 51142 / BH68</strain>
    </source>
</reference>
<dbReference type="Gene3D" id="3.10.180.10">
    <property type="entry name" value="2,3-Dihydroxybiphenyl 1,2-Dioxygenase, domain 1"/>
    <property type="match status" value="1"/>
</dbReference>
<evidence type="ECO:0000313" key="2">
    <source>
        <dbReference type="EMBL" id="ACB52386.1"/>
    </source>
</evidence>
<dbReference type="InterPro" id="IPR029068">
    <property type="entry name" value="Glyas_Bleomycin-R_OHBP_Dase"/>
</dbReference>
<evidence type="ECO:0000259" key="1">
    <source>
        <dbReference type="Pfam" id="PF13468"/>
    </source>
</evidence>
<dbReference type="KEGG" id="cyt:cce_3038"/>
<dbReference type="EMBL" id="CP000806">
    <property type="protein sequence ID" value="ACB52386.1"/>
    <property type="molecule type" value="Genomic_DNA"/>
</dbReference>
<dbReference type="Pfam" id="PF13468">
    <property type="entry name" value="Glyoxalase_3"/>
    <property type="match status" value="1"/>
</dbReference>
<dbReference type="HOGENOM" id="CLU_100146_0_0_3"/>
<dbReference type="Proteomes" id="UP000001203">
    <property type="component" value="Chromosome circular"/>
</dbReference>
<dbReference type="STRING" id="43989.cce_3038"/>
<sequence length="242" mass="27424">MILSSPPVNTDPFLLEIDHLVIYTAEPIAAVSMLQELGLHSSSQTLRRNNQGTASTIFFFENIYLEIVWIEDYQKVQHYRTQTNIDILSRVNWKQTGASPFAIGLRQTTSLSRLPYGDDDNGISQRLNVNGWVNFASDNLATLSEPICYSISNLMALTTWLDNSSEEHQQLITHPLNIKKLTDLQITLTQHNLLTQAVSLLESHNLVSINRGTAPQLDLTFDHHQQGQYIDVRPILPLVLKY</sequence>
<protein>
    <recommendedName>
        <fullName evidence="1">Glyoxalase-like domain-containing protein</fullName>
    </recommendedName>
</protein>
<feature type="domain" description="Glyoxalase-like" evidence="1">
    <location>
        <begin position="17"/>
        <end position="103"/>
    </location>
</feature>
<accession>B1WW53</accession>
<organism evidence="2 3">
    <name type="scientific">Crocosphaera subtropica (strain ATCC 51142 / BH68)</name>
    <name type="common">Cyanothece sp. (strain ATCC 51142)</name>
    <dbReference type="NCBI Taxonomy" id="43989"/>
    <lineage>
        <taxon>Bacteria</taxon>
        <taxon>Bacillati</taxon>
        <taxon>Cyanobacteriota</taxon>
        <taxon>Cyanophyceae</taxon>
        <taxon>Oscillatoriophycideae</taxon>
        <taxon>Chroococcales</taxon>
        <taxon>Aphanothecaceae</taxon>
        <taxon>Crocosphaera</taxon>
        <taxon>Crocosphaera subtropica</taxon>
    </lineage>
</organism>
<dbReference type="eggNOG" id="ENOG5030XHB">
    <property type="taxonomic scope" value="Bacteria"/>
</dbReference>
<dbReference type="OrthoDB" id="1426774at2"/>
<dbReference type="RefSeq" id="WP_009547783.1">
    <property type="nucleotide sequence ID" value="NC_010546.1"/>
</dbReference>
<gene>
    <name evidence="2" type="ordered locus">cce_3038</name>
</gene>
<proteinExistence type="predicted"/>
<evidence type="ECO:0000313" key="3">
    <source>
        <dbReference type="Proteomes" id="UP000001203"/>
    </source>
</evidence>
<dbReference type="InterPro" id="IPR025870">
    <property type="entry name" value="Glyoxalase-like_dom"/>
</dbReference>
<keyword evidence="3" id="KW-1185">Reference proteome</keyword>
<dbReference type="AlphaFoldDB" id="B1WW53"/>
<name>B1WW53_CROS5</name>